<dbReference type="Proteomes" id="UP000032266">
    <property type="component" value="Chromosome"/>
</dbReference>
<sequence length="107" mass="12367">MNIGNILYKKENSGTKLFVNLKMTNKNYSLIWAGLALEQAIDRWFERQYRNPEEPGMGWVLSREVKYIDSVRLLNCHEFGVVRVGHSKAPGRLTLPGAFKITIYVCY</sequence>
<keyword evidence="2" id="KW-1185">Reference proteome</keyword>
<dbReference type="STRING" id="1445510.YC6258_00404"/>
<reference evidence="1 2" key="1">
    <citation type="submission" date="2014-01" db="EMBL/GenBank/DDBJ databases">
        <title>Full genme sequencing of cellulolytic bacterium Gynuella sunshinyii YC6258T gen. nov., sp. nov.</title>
        <authorList>
            <person name="Khan H."/>
            <person name="Chung E.J."/>
            <person name="Chung Y.R."/>
        </authorList>
    </citation>
    <scope>NUCLEOTIDE SEQUENCE [LARGE SCALE GENOMIC DNA]</scope>
    <source>
        <strain evidence="1 2">YC6258</strain>
    </source>
</reference>
<dbReference type="EMBL" id="CP007142">
    <property type="protein sequence ID" value="AJQ92454.1"/>
    <property type="molecule type" value="Genomic_DNA"/>
</dbReference>
<accession>A0A0C5VQ93</accession>
<name>A0A0C5VQ93_9GAMM</name>
<protein>
    <recommendedName>
        <fullName evidence="3">Thioesterase</fullName>
    </recommendedName>
</protein>
<dbReference type="KEGG" id="gsn:YC6258_00404"/>
<dbReference type="HOGENOM" id="CLU_2206324_0_0_6"/>
<proteinExistence type="predicted"/>
<evidence type="ECO:0008006" key="3">
    <source>
        <dbReference type="Google" id="ProtNLM"/>
    </source>
</evidence>
<dbReference type="AlphaFoldDB" id="A0A0C5VQ93"/>
<dbReference type="RefSeq" id="WP_044615508.1">
    <property type="nucleotide sequence ID" value="NZ_CP007142.1"/>
</dbReference>
<gene>
    <name evidence="1" type="ORF">YC6258_00404</name>
</gene>
<evidence type="ECO:0000313" key="2">
    <source>
        <dbReference type="Proteomes" id="UP000032266"/>
    </source>
</evidence>
<organism evidence="1 2">
    <name type="scientific">Gynuella sunshinyii YC6258</name>
    <dbReference type="NCBI Taxonomy" id="1445510"/>
    <lineage>
        <taxon>Bacteria</taxon>
        <taxon>Pseudomonadati</taxon>
        <taxon>Pseudomonadota</taxon>
        <taxon>Gammaproteobacteria</taxon>
        <taxon>Oceanospirillales</taxon>
        <taxon>Saccharospirillaceae</taxon>
        <taxon>Gynuella</taxon>
    </lineage>
</organism>
<evidence type="ECO:0000313" key="1">
    <source>
        <dbReference type="EMBL" id="AJQ92454.1"/>
    </source>
</evidence>